<reference evidence="2 4" key="1">
    <citation type="submission" date="2020-01" db="EMBL/GenBank/DDBJ databases">
        <authorList>
            <consortium name="DOE Joint Genome Institute"/>
            <person name="Haridas S."/>
            <person name="Albert R."/>
            <person name="Binder M."/>
            <person name="Bloem J."/>
            <person name="Labutti K."/>
            <person name="Salamov A."/>
            <person name="Andreopoulos B."/>
            <person name="Baker S.E."/>
            <person name="Barry K."/>
            <person name="Bills G."/>
            <person name="Bluhm B.H."/>
            <person name="Cannon C."/>
            <person name="Castanera R."/>
            <person name="Culley D.E."/>
            <person name="Daum C."/>
            <person name="Ezra D."/>
            <person name="Gonzalez J.B."/>
            <person name="Henrissat B."/>
            <person name="Kuo A."/>
            <person name="Liang C."/>
            <person name="Lipzen A."/>
            <person name="Lutzoni F."/>
            <person name="Magnuson J."/>
            <person name="Mondo S."/>
            <person name="Nolan M."/>
            <person name="Ohm R."/>
            <person name="Pangilinan J."/>
            <person name="Park H.-J."/>
            <person name="Ramirez L."/>
            <person name="Alfaro M."/>
            <person name="Sun H."/>
            <person name="Tritt A."/>
            <person name="Yoshinaga Y."/>
            <person name="Zwiers L.-H."/>
            <person name="Turgeon B.G."/>
            <person name="Goodwin S.B."/>
            <person name="Spatafora J.W."/>
            <person name="Crous P.W."/>
            <person name="Grigoriev I.V."/>
        </authorList>
    </citation>
    <scope>NUCLEOTIDE SEQUENCE</scope>
    <source>
        <strain evidence="2 4">CBS 781.70</strain>
    </source>
</reference>
<dbReference type="GO" id="GO:0005801">
    <property type="term" value="C:cis-Golgi network"/>
    <property type="evidence" value="ECO:0007669"/>
    <property type="project" value="TreeGrafter"/>
</dbReference>
<gene>
    <name evidence="2 4" type="ORF">P152DRAFT_397914</name>
</gene>
<comment type="similarity">
    <text evidence="1">Belongs to the TRAPP small subunits family. BET3 subfamily.</text>
</comment>
<dbReference type="AlphaFoldDB" id="A0A6G1G204"/>
<dbReference type="Gene3D" id="3.30.1380.20">
    <property type="entry name" value="Trafficking protein particle complex subunit 3"/>
    <property type="match status" value="1"/>
</dbReference>
<dbReference type="GO" id="GO:0006888">
    <property type="term" value="P:endoplasmic reticulum to Golgi vesicle-mediated transport"/>
    <property type="evidence" value="ECO:0007669"/>
    <property type="project" value="TreeGrafter"/>
</dbReference>
<evidence type="ECO:0000256" key="1">
    <source>
        <dbReference type="ARBA" id="ARBA00006218"/>
    </source>
</evidence>
<reference evidence="4" key="3">
    <citation type="submission" date="2025-04" db="UniProtKB">
        <authorList>
            <consortium name="RefSeq"/>
        </authorList>
    </citation>
    <scope>IDENTIFICATION</scope>
    <source>
        <strain evidence="4">CBS 781.70</strain>
    </source>
</reference>
<accession>A0A6G1G204</accession>
<dbReference type="InterPro" id="IPR024096">
    <property type="entry name" value="NO_sig/Golgi_transp_ligand-bd"/>
</dbReference>
<evidence type="ECO:0000313" key="4">
    <source>
        <dbReference type="RefSeq" id="XP_033533679.1"/>
    </source>
</evidence>
<dbReference type="PANTHER" id="PTHR12817:SF0">
    <property type="entry name" value="GEO08327P1"/>
    <property type="match status" value="1"/>
</dbReference>
<reference evidence="4" key="2">
    <citation type="submission" date="2020-04" db="EMBL/GenBank/DDBJ databases">
        <authorList>
            <consortium name="NCBI Genome Project"/>
        </authorList>
    </citation>
    <scope>NUCLEOTIDE SEQUENCE</scope>
    <source>
        <strain evidence="4">CBS 781.70</strain>
    </source>
</reference>
<dbReference type="GO" id="GO:0030008">
    <property type="term" value="C:TRAPP complex"/>
    <property type="evidence" value="ECO:0007669"/>
    <property type="project" value="TreeGrafter"/>
</dbReference>
<organism evidence="2">
    <name type="scientific">Eremomyces bilateralis CBS 781.70</name>
    <dbReference type="NCBI Taxonomy" id="1392243"/>
    <lineage>
        <taxon>Eukaryota</taxon>
        <taxon>Fungi</taxon>
        <taxon>Dikarya</taxon>
        <taxon>Ascomycota</taxon>
        <taxon>Pezizomycotina</taxon>
        <taxon>Dothideomycetes</taxon>
        <taxon>Dothideomycetes incertae sedis</taxon>
        <taxon>Eremomycetales</taxon>
        <taxon>Eremomycetaceae</taxon>
        <taxon>Eremomyces</taxon>
    </lineage>
</organism>
<dbReference type="EMBL" id="ML975159">
    <property type="protein sequence ID" value="KAF1812048.1"/>
    <property type="molecule type" value="Genomic_DNA"/>
</dbReference>
<dbReference type="RefSeq" id="XP_033533679.1">
    <property type="nucleotide sequence ID" value="XM_033676432.1"/>
</dbReference>
<protein>
    <submittedName>
        <fullName evidence="2 4">BET3 family protein</fullName>
    </submittedName>
</protein>
<dbReference type="Proteomes" id="UP000504638">
    <property type="component" value="Unplaced"/>
</dbReference>
<dbReference type="CDD" id="cd14944">
    <property type="entry name" value="TRAPPC6A_Trs33"/>
    <property type="match status" value="1"/>
</dbReference>
<proteinExistence type="inferred from homology"/>
<dbReference type="GO" id="GO:0005802">
    <property type="term" value="C:trans-Golgi network"/>
    <property type="evidence" value="ECO:0007669"/>
    <property type="project" value="TreeGrafter"/>
</dbReference>
<evidence type="ECO:0000313" key="3">
    <source>
        <dbReference type="Proteomes" id="UP000504638"/>
    </source>
</evidence>
<sequence length="201" mass="22279">MSFEAPTPPYNSTDPYAAYLNTSCLDLLLIELVPMAYRISAELALQEAQYHPSSKSARRASASEELREAAYLRLEGLGYRVGLGVAERFSRDRPRVTEPLDIIKFICKDVWSIIFRKQIDNLKTNHRGIFVLTDNNFKPIHRISMEKGRDGMLAQTQAFLVFPGGIIRGALAAMGITASVSAESQEIPAATFQIRTVGAKA</sequence>
<dbReference type="PANTHER" id="PTHR12817">
    <property type="entry name" value="TRAFFICKING PROTEIN PARTICLE COMPLEX SUBUNIT 6B"/>
    <property type="match status" value="1"/>
</dbReference>
<dbReference type="OrthoDB" id="941624at2759"/>
<dbReference type="GeneID" id="54417002"/>
<dbReference type="Pfam" id="PF04051">
    <property type="entry name" value="TRAPP"/>
    <property type="match status" value="1"/>
</dbReference>
<evidence type="ECO:0000313" key="2">
    <source>
        <dbReference type="EMBL" id="KAF1812048.1"/>
    </source>
</evidence>
<dbReference type="InterPro" id="IPR007194">
    <property type="entry name" value="TRAPP_component"/>
</dbReference>
<dbReference type="SUPFAM" id="SSF111126">
    <property type="entry name" value="Ligand-binding domain in the NO signalling and Golgi transport"/>
    <property type="match status" value="1"/>
</dbReference>
<keyword evidence="3" id="KW-1185">Reference proteome</keyword>
<name>A0A6G1G204_9PEZI</name>
<dbReference type="InterPro" id="IPR037992">
    <property type="entry name" value="TRAPPC6/Trs33"/>
</dbReference>